<protein>
    <recommendedName>
        <fullName evidence="4">Glycosyltransferase RgtA/B/C/D-like domain-containing protein</fullName>
    </recommendedName>
</protein>
<reference evidence="3" key="1">
    <citation type="journal article" date="2019" name="Int. J. Syst. Evol. Microbiol.">
        <title>The Global Catalogue of Microorganisms (GCM) 10K type strain sequencing project: providing services to taxonomists for standard genome sequencing and annotation.</title>
        <authorList>
            <consortium name="The Broad Institute Genomics Platform"/>
            <consortium name="The Broad Institute Genome Sequencing Center for Infectious Disease"/>
            <person name="Wu L."/>
            <person name="Ma J."/>
        </authorList>
    </citation>
    <scope>NUCLEOTIDE SEQUENCE [LARGE SCALE GENOMIC DNA]</scope>
    <source>
        <strain evidence="3">KCTC 32239</strain>
    </source>
</reference>
<feature type="transmembrane region" description="Helical" evidence="1">
    <location>
        <begin position="367"/>
        <end position="386"/>
    </location>
</feature>
<keyword evidence="3" id="KW-1185">Reference proteome</keyword>
<evidence type="ECO:0000313" key="3">
    <source>
        <dbReference type="Proteomes" id="UP000619761"/>
    </source>
</evidence>
<feature type="transmembrane region" description="Helical" evidence="1">
    <location>
        <begin position="127"/>
        <end position="146"/>
    </location>
</feature>
<evidence type="ECO:0000313" key="2">
    <source>
        <dbReference type="EMBL" id="GGY73181.1"/>
    </source>
</evidence>
<keyword evidence="1" id="KW-0472">Membrane</keyword>
<accession>A0ABQ3B339</accession>
<evidence type="ECO:0008006" key="4">
    <source>
        <dbReference type="Google" id="ProtNLM"/>
    </source>
</evidence>
<keyword evidence="1" id="KW-0812">Transmembrane</keyword>
<feature type="transmembrane region" description="Helical" evidence="1">
    <location>
        <begin position="335"/>
        <end position="355"/>
    </location>
</feature>
<feature type="transmembrane region" description="Helical" evidence="1">
    <location>
        <begin position="268"/>
        <end position="286"/>
    </location>
</feature>
<sequence>MLMWISTWKSITLGKVEFSSNPNEHRIVSLPFSEDFVGRYTISVDLENVTSAYQEFRITPDDEVVAIRVNGENIPLNNIPHSDLRNYGSGFLMSFNNLKPDQTNVFQFDLVNESNPTGFRLETTQRLTTTQLIGIAFSLFSFALFLSRTLKISHAQKLFLLAGLIVSVMYLSKTDSRTRTFDVYEGGGHKDYIEHLIHHKNLPNPGEGWEYHQPPLYYLIAATAKVTGHIPEAASDLWAQLLALYFWVIFLVSGLACLHIAFRKRLVPLLISSLAFCLWPAGIIHSIRIGNDLGLYAFYGLSFFYTLKWWKTRASSDLIWASLWMGASLLTKSNGLAMTSTLGALFFLHMVLIFTDKQHFQAKKTKLIRDFSIMSAIFATALLLNFGDNIYYYLKGTSSDWLLSNVSESINSGLKVNNNLENYLVFDLATYVLHPFISTWDDISGRQYFWNFVWRSSLTSEFYFQGDALKYWGVSNGIFLLCALAGTCIYFLQKQPYTTRREMILGAYKYLPWILTLVLPFLLLLAYRIKVPLSCNTDFRYIYPVLINIIFFACLTWKKPKELPIPAVLTLGLGIIGASSLYWIKLI</sequence>
<proteinExistence type="predicted"/>
<feature type="transmembrane region" description="Helical" evidence="1">
    <location>
        <begin position="152"/>
        <end position="171"/>
    </location>
</feature>
<name>A0ABQ3B339_9GAMM</name>
<feature type="transmembrane region" description="Helical" evidence="1">
    <location>
        <begin position="564"/>
        <end position="584"/>
    </location>
</feature>
<evidence type="ECO:0000256" key="1">
    <source>
        <dbReference type="SAM" id="Phobius"/>
    </source>
</evidence>
<organism evidence="2 3">
    <name type="scientific">Cellvibrio zantedeschiae</name>
    <dbReference type="NCBI Taxonomy" id="1237077"/>
    <lineage>
        <taxon>Bacteria</taxon>
        <taxon>Pseudomonadati</taxon>
        <taxon>Pseudomonadota</taxon>
        <taxon>Gammaproteobacteria</taxon>
        <taxon>Cellvibrionales</taxon>
        <taxon>Cellvibrionaceae</taxon>
        <taxon>Cellvibrio</taxon>
    </lineage>
</organism>
<comment type="caution">
    <text evidence="2">The sequence shown here is derived from an EMBL/GenBank/DDBJ whole genome shotgun (WGS) entry which is preliminary data.</text>
</comment>
<dbReference type="Proteomes" id="UP000619761">
    <property type="component" value="Unassembled WGS sequence"/>
</dbReference>
<feature type="transmembrane region" description="Helical" evidence="1">
    <location>
        <begin position="513"/>
        <end position="529"/>
    </location>
</feature>
<feature type="transmembrane region" description="Helical" evidence="1">
    <location>
        <begin position="242"/>
        <end position="262"/>
    </location>
</feature>
<feature type="transmembrane region" description="Helical" evidence="1">
    <location>
        <begin position="471"/>
        <end position="492"/>
    </location>
</feature>
<keyword evidence="1" id="KW-1133">Transmembrane helix</keyword>
<dbReference type="EMBL" id="BMYZ01000001">
    <property type="protein sequence ID" value="GGY73181.1"/>
    <property type="molecule type" value="Genomic_DNA"/>
</dbReference>
<feature type="transmembrane region" description="Helical" evidence="1">
    <location>
        <begin position="541"/>
        <end position="557"/>
    </location>
</feature>
<gene>
    <name evidence="2" type="ORF">GCM10011613_17810</name>
</gene>